<protein>
    <recommendedName>
        <fullName evidence="4">DNA-binding protein</fullName>
    </recommendedName>
</protein>
<name>A0A7W1T717_9LIST</name>
<dbReference type="EMBL" id="JABJVM010000009">
    <property type="protein sequence ID" value="MBA3926677.1"/>
    <property type="molecule type" value="Genomic_DNA"/>
</dbReference>
<keyword evidence="3" id="KW-1185">Reference proteome</keyword>
<dbReference type="Proteomes" id="UP000548787">
    <property type="component" value="Unassembled WGS sequence"/>
</dbReference>
<keyword evidence="1" id="KW-1133">Transmembrane helix</keyword>
<accession>A0A7W1T717</accession>
<dbReference type="RefSeq" id="WP_181676835.1">
    <property type="nucleotide sequence ID" value="NZ_JABJVM010000009.1"/>
</dbReference>
<gene>
    <name evidence="2" type="ORF">HPK16_10030</name>
</gene>
<evidence type="ECO:0000313" key="2">
    <source>
        <dbReference type="EMBL" id="MBA3926677.1"/>
    </source>
</evidence>
<organism evidence="2 3">
    <name type="scientific">Listeria rustica</name>
    <dbReference type="NCBI Taxonomy" id="2713503"/>
    <lineage>
        <taxon>Bacteria</taxon>
        <taxon>Bacillati</taxon>
        <taxon>Bacillota</taxon>
        <taxon>Bacilli</taxon>
        <taxon>Bacillales</taxon>
        <taxon>Listeriaceae</taxon>
        <taxon>Listeria</taxon>
    </lineage>
</organism>
<keyword evidence="1" id="KW-0812">Transmembrane</keyword>
<sequence length="108" mass="11753">MENKHAWIIGICVIVAGFMIGSGLSDSEDSPNPIELSDDGSSIGVHVENSETTLLDEDGVTSYLGIGEKEMKQLKKLGNLPSITIDGYIYYPKTGLDKWVEENTGKTF</sequence>
<evidence type="ECO:0000256" key="1">
    <source>
        <dbReference type="SAM" id="Phobius"/>
    </source>
</evidence>
<keyword evidence="1" id="KW-0472">Membrane</keyword>
<comment type="caution">
    <text evidence="2">The sequence shown here is derived from an EMBL/GenBank/DDBJ whole genome shotgun (WGS) entry which is preliminary data.</text>
</comment>
<dbReference type="AlphaFoldDB" id="A0A7W1T717"/>
<evidence type="ECO:0008006" key="4">
    <source>
        <dbReference type="Google" id="ProtNLM"/>
    </source>
</evidence>
<feature type="transmembrane region" description="Helical" evidence="1">
    <location>
        <begin position="6"/>
        <end position="24"/>
    </location>
</feature>
<reference evidence="2 3" key="1">
    <citation type="submission" date="2020-05" db="EMBL/GenBank/DDBJ databases">
        <authorList>
            <person name="Carlin C.R."/>
        </authorList>
    </citation>
    <scope>NUCLEOTIDE SEQUENCE [LARGE SCALE GENOMIC DNA]</scope>
    <source>
        <strain evidence="2 3">FSL W9-0585</strain>
    </source>
</reference>
<reference evidence="2 3" key="2">
    <citation type="submission" date="2020-08" db="EMBL/GenBank/DDBJ databases">
        <title>Listeria ohnekaius sp. nov. and Listeria portnoyii sp. nov. isolated from non-agricultural and natural environments.</title>
        <authorList>
            <person name="Weller D."/>
            <person name="Belias A.M."/>
            <person name="Liao J."/>
            <person name="Guo S."/>
            <person name="Orsi R.H."/>
            <person name="Wiedmann M."/>
        </authorList>
    </citation>
    <scope>NUCLEOTIDE SEQUENCE [LARGE SCALE GENOMIC DNA]</scope>
    <source>
        <strain evidence="2 3">FSL W9-0585</strain>
    </source>
</reference>
<evidence type="ECO:0000313" key="3">
    <source>
        <dbReference type="Proteomes" id="UP000548787"/>
    </source>
</evidence>
<proteinExistence type="predicted"/>